<dbReference type="GO" id="GO:0031965">
    <property type="term" value="C:nuclear membrane"/>
    <property type="evidence" value="ECO:0007669"/>
    <property type="project" value="UniProtKB-SubCell"/>
</dbReference>
<dbReference type="FunFam" id="1.25.40.440:FF:000001">
    <property type="entry name" value="Nuclear pore complex subunit"/>
    <property type="match status" value="1"/>
</dbReference>
<dbReference type="GO" id="GO:0006405">
    <property type="term" value="P:RNA export from nucleus"/>
    <property type="evidence" value="ECO:0007669"/>
    <property type="project" value="TreeGrafter"/>
</dbReference>
<dbReference type="GO" id="GO:0000972">
    <property type="term" value="P:transcription-dependent tethering of RNA polymerase II gene DNA at nuclear periphery"/>
    <property type="evidence" value="ECO:0007669"/>
    <property type="project" value="TreeGrafter"/>
</dbReference>
<dbReference type="GO" id="GO:0006606">
    <property type="term" value="P:protein import into nucleus"/>
    <property type="evidence" value="ECO:0007669"/>
    <property type="project" value="TreeGrafter"/>
</dbReference>
<dbReference type="InterPro" id="IPR042533">
    <property type="entry name" value="Nucleoporin_Nup155_C_1"/>
</dbReference>
<evidence type="ECO:0000256" key="9">
    <source>
        <dbReference type="ARBA" id="ARBA00023132"/>
    </source>
</evidence>
<organism evidence="15 16">
    <name type="scientific">Maudiozyma humilis</name>
    <name type="common">Sour dough yeast</name>
    <name type="synonym">Kazachstania humilis</name>
    <dbReference type="NCBI Taxonomy" id="51915"/>
    <lineage>
        <taxon>Eukaryota</taxon>
        <taxon>Fungi</taxon>
        <taxon>Dikarya</taxon>
        <taxon>Ascomycota</taxon>
        <taxon>Saccharomycotina</taxon>
        <taxon>Saccharomycetes</taxon>
        <taxon>Saccharomycetales</taxon>
        <taxon>Saccharomycetaceae</taxon>
        <taxon>Maudiozyma</taxon>
    </lineage>
</organism>
<keyword evidence="10" id="KW-0472">Membrane</keyword>
<evidence type="ECO:0000256" key="8">
    <source>
        <dbReference type="ARBA" id="ARBA00023010"/>
    </source>
</evidence>
<evidence type="ECO:0000256" key="3">
    <source>
        <dbReference type="ARBA" id="ARBA00004620"/>
    </source>
</evidence>
<keyword evidence="5" id="KW-0813">Transport</keyword>
<evidence type="ECO:0000256" key="5">
    <source>
        <dbReference type="ARBA" id="ARBA00022448"/>
    </source>
</evidence>
<dbReference type="PANTHER" id="PTHR10350:SF6">
    <property type="entry name" value="NUCLEAR PORE COMPLEX PROTEIN NUP155"/>
    <property type="match status" value="1"/>
</dbReference>
<keyword evidence="8" id="KW-0811">Translocation</keyword>
<sequence length="1493" mass="167385">MFSTPLKSRVDYNNNNTFVASKALSNTNNQAGNATNGAQPLNRNNFAAGVNGNGLVNPEVRNTDGLNPLGGAFVNGSSALGTSPYMQSGLSGNNENIRMTGLGSKKPLEMASEYIDGLERLDANTPILDERSYYNNGLNYNFSKEVGGLGAFTPFERETVVNIPDVLLQEASKTEIKSDMGIFPELNRCWITIDNNLILWDIDSNNDFQSIEEIKHTILNVKLVKPKPNTFVNQVNYLLLISTPFDIYILALSYNEQTNDITVYNTGLSVSINGMGPLQIVSCEKTGQIFFASTTNGLNIWELQYTGSDDWFNSKCNKVCLTQSSWSSLLPTNVLNKLPGSELVQSLFEEDTSYSQETIIQLTIDQSRNVIYSLSSKSIIRAYLIKGKSLEGPMTIEPAYISRILGTTTARAAAILGKKYLKICKIISVSQQENNNLFLVALTIGGVRLYFNGSVGRNSIEALRLESVKFPPSSVTPEAMQQEIQQQQMDQQKRNIPFYSSMAYSESVLLKLQKKSAVLLETTEASTIISPGIFFTSLIKTTQPQTKANDHAQGQTLDTKTPTASNVPQTPAQRLKATIQAKRAGNTNNTATPPAHVTHRLFVSVPDYGILKKHGKYVENSTFLDTTSPVKEIIALSPSFNATTKPLGYANEFATQYSSADLRVAVLTKTSIEIYRYRTPDEVFESLIDNPLPFVVNYGLREACSSALYVTCKLNKSDIVRSKALTFLTVGLPGVVDIKPSYNTYPVSAVSSLLNRPSLLNPTQKSMIPNGASNANLNLDNVILSPRFYGIGLLIARLFRDIWDKQIFSSDPNAKFNSTGAVEADSLQFGNFINSVSISKMDIEYYLSSILILNEFFTNYGDSITQVIAPSLPTETSKNKYDEVANQAENIAVNSMIKLVNSMKEALSFLNVLYEESEVEGYEHQYIAFKDIIKFLKLDTQVKLCKLTFKDLFAPNDNSKSLIRDILLSVINRNISKGTSIELAATTLQERCGSFCSSSDILSFRATEHVKKAKEIGIRDYDSVCFHLNSAMKLYEKIVEDLPYEMLESSVNSMLELNYYPKTIEFLLNIANLMDKNKMAYQYVASGKMENDPKKIYYEKRLRIYDFVFDILVKVDQFASRGLNKTNESLLVSSDVRSLKDESYAIAFGYNDKLFHYHMYDWLVAQDQADKLLELDTAFIQSYLEENAASSLKISNLYWVYQSRKGQFYKAAEILYSLAVSDFSITLSDRIECLSRANGFCNGVCPPNQKQNMVQLAGAIQELFEIAGVQDDLLSLISTDNRIASETRQSLTKELDNKIRPVSDLFNDYAIPLGYHEVALQIFKVSDYRNEEAIMNEWNELFTSLKREFNKSGKVEDSMNFINLLSNVVTKVGRTTHTSEHVFPIGELFTIIEQLFKEILPGDHVKEGTIASIFISSYVPYSKLYYILKDILETSDSKNEVLCGEMKWLITEWYQHDRKLRDVVTFDDISKLDVYSIETDPIEKYTKRTGNSI</sequence>
<evidence type="ECO:0000256" key="7">
    <source>
        <dbReference type="ARBA" id="ARBA00022927"/>
    </source>
</evidence>
<dbReference type="FunFam" id="1.25.40.450:FF:000002">
    <property type="entry name" value="Putative non-repetitive nucleoporin"/>
    <property type="match status" value="1"/>
</dbReference>
<dbReference type="InterPro" id="IPR007187">
    <property type="entry name" value="Nucleoporin_Nup133/Nup155_C"/>
</dbReference>
<keyword evidence="11" id="KW-0539">Nucleus</keyword>
<dbReference type="InterPro" id="IPR014908">
    <property type="entry name" value="Nucleoporin_Nup133/Nup155_N"/>
</dbReference>
<dbReference type="EMBL" id="BTGD01000010">
    <property type="protein sequence ID" value="GMM56763.1"/>
    <property type="molecule type" value="Genomic_DNA"/>
</dbReference>
<dbReference type="Proteomes" id="UP001377567">
    <property type="component" value="Unassembled WGS sequence"/>
</dbReference>
<keyword evidence="7" id="KW-0653">Protein transport</keyword>
<dbReference type="GO" id="GO:0051292">
    <property type="term" value="P:nuclear pore complex assembly"/>
    <property type="evidence" value="ECO:0007669"/>
    <property type="project" value="UniProtKB-ARBA"/>
</dbReference>
<feature type="domain" description="Nucleoporin Nup133/Nup155-like C-terminal" evidence="13">
    <location>
        <begin position="785"/>
        <end position="1488"/>
    </location>
</feature>
<evidence type="ECO:0000256" key="11">
    <source>
        <dbReference type="ARBA" id="ARBA00023242"/>
    </source>
</evidence>
<evidence type="ECO:0000256" key="2">
    <source>
        <dbReference type="ARBA" id="ARBA00004567"/>
    </source>
</evidence>
<dbReference type="InterPro" id="IPR042537">
    <property type="entry name" value="Nucleoporin_Nup155_C_2"/>
</dbReference>
<evidence type="ECO:0000256" key="4">
    <source>
        <dbReference type="ARBA" id="ARBA00007373"/>
    </source>
</evidence>
<feature type="domain" description="Nucleoporin Nup133/Nup155-like N-terminal" evidence="14">
    <location>
        <begin position="152"/>
        <end position="674"/>
    </location>
</feature>
<dbReference type="GO" id="GO:0036228">
    <property type="term" value="P:protein localization to nuclear inner membrane"/>
    <property type="evidence" value="ECO:0007669"/>
    <property type="project" value="TreeGrafter"/>
</dbReference>
<keyword evidence="6" id="KW-0509">mRNA transport</keyword>
<comment type="subcellular location">
    <subcellularLocation>
        <location evidence="1">Nucleus membrane</location>
        <topology evidence="1">Peripheral membrane protein</topology>
        <orientation evidence="1">Cytoplasmic side</orientation>
    </subcellularLocation>
    <subcellularLocation>
        <location evidence="3">Nucleus membrane</location>
        <topology evidence="3">Peripheral membrane protein</topology>
        <orientation evidence="3">Nucleoplasmic side</orientation>
    </subcellularLocation>
    <subcellularLocation>
        <location evidence="2">Nucleus</location>
        <location evidence="2">Nuclear pore complex</location>
    </subcellularLocation>
</comment>
<dbReference type="Gene3D" id="1.10.167.20">
    <property type="match status" value="1"/>
</dbReference>
<keyword evidence="9" id="KW-0906">Nuclear pore complex</keyword>
<reference evidence="15 16" key="1">
    <citation type="journal article" date="2023" name="Elife">
        <title>Identification of key yeast species and microbe-microbe interactions impacting larval growth of Drosophila in the wild.</title>
        <authorList>
            <person name="Mure A."/>
            <person name="Sugiura Y."/>
            <person name="Maeda R."/>
            <person name="Honda K."/>
            <person name="Sakurai N."/>
            <person name="Takahashi Y."/>
            <person name="Watada M."/>
            <person name="Katoh T."/>
            <person name="Gotoh A."/>
            <person name="Gotoh Y."/>
            <person name="Taniguchi I."/>
            <person name="Nakamura K."/>
            <person name="Hayashi T."/>
            <person name="Katayama T."/>
            <person name="Uemura T."/>
            <person name="Hattori Y."/>
        </authorList>
    </citation>
    <scope>NUCLEOTIDE SEQUENCE [LARGE SCALE GENOMIC DNA]</scope>
    <source>
        <strain evidence="15 16">KH-74</strain>
    </source>
</reference>
<dbReference type="Pfam" id="PF03177">
    <property type="entry name" value="Nucleoporin_C"/>
    <property type="match status" value="1"/>
</dbReference>
<feature type="region of interest" description="Disordered" evidence="12">
    <location>
        <begin position="545"/>
        <end position="568"/>
    </location>
</feature>
<dbReference type="Pfam" id="PF08801">
    <property type="entry name" value="Nucleoporin_N"/>
    <property type="match status" value="1"/>
</dbReference>
<dbReference type="GO" id="GO:0044611">
    <property type="term" value="C:nuclear pore inner ring"/>
    <property type="evidence" value="ECO:0007669"/>
    <property type="project" value="TreeGrafter"/>
</dbReference>
<evidence type="ECO:0000256" key="1">
    <source>
        <dbReference type="ARBA" id="ARBA00004335"/>
    </source>
</evidence>
<dbReference type="Gene3D" id="1.20.58.1780">
    <property type="match status" value="1"/>
</dbReference>
<name>A0AAV5RZ67_MAUHU</name>
<proteinExistence type="inferred from homology"/>
<evidence type="ECO:0000256" key="6">
    <source>
        <dbReference type="ARBA" id="ARBA00022816"/>
    </source>
</evidence>
<evidence type="ECO:0000313" key="15">
    <source>
        <dbReference type="EMBL" id="GMM56763.1"/>
    </source>
</evidence>
<dbReference type="Gene3D" id="1.25.40.450">
    <property type="entry name" value="Nucleoporin, helical domain, N-terminal subdomain"/>
    <property type="match status" value="1"/>
</dbReference>
<keyword evidence="16" id="KW-1185">Reference proteome</keyword>
<dbReference type="GO" id="GO:0017056">
    <property type="term" value="F:structural constituent of nuclear pore"/>
    <property type="evidence" value="ECO:0007669"/>
    <property type="project" value="InterPro"/>
</dbReference>
<dbReference type="PANTHER" id="PTHR10350">
    <property type="entry name" value="NUCLEAR PORE COMPLEX PROTEIN NUP155"/>
    <property type="match status" value="1"/>
</dbReference>
<evidence type="ECO:0000256" key="10">
    <source>
        <dbReference type="ARBA" id="ARBA00023136"/>
    </source>
</evidence>
<comment type="caution">
    <text evidence="15">The sequence shown here is derived from an EMBL/GenBank/DDBJ whole genome shotgun (WGS) entry which is preliminary data.</text>
</comment>
<gene>
    <name evidence="15" type="ORF">DAKH74_033790</name>
</gene>
<dbReference type="GO" id="GO:0051028">
    <property type="term" value="P:mRNA transport"/>
    <property type="evidence" value="ECO:0007669"/>
    <property type="project" value="UniProtKB-KW"/>
</dbReference>
<dbReference type="Gene3D" id="1.20.120.1050">
    <property type="match status" value="1"/>
</dbReference>
<evidence type="ECO:0000313" key="16">
    <source>
        <dbReference type="Proteomes" id="UP001377567"/>
    </source>
</evidence>
<dbReference type="Gene3D" id="1.25.40.440">
    <property type="entry name" value="Nucleoporin, helical domain, central subdomain"/>
    <property type="match status" value="1"/>
</dbReference>
<accession>A0AAV5RZ67</accession>
<dbReference type="InterPro" id="IPR004870">
    <property type="entry name" value="Nucleoporin_Nup155"/>
</dbReference>
<comment type="similarity">
    <text evidence="4">Belongs to the non-repetitive/WGA-negative nucleoporin family.</text>
</comment>
<evidence type="ECO:0000259" key="13">
    <source>
        <dbReference type="Pfam" id="PF03177"/>
    </source>
</evidence>
<evidence type="ECO:0000259" key="14">
    <source>
        <dbReference type="Pfam" id="PF08801"/>
    </source>
</evidence>
<evidence type="ECO:0000256" key="12">
    <source>
        <dbReference type="SAM" id="MobiDB-lite"/>
    </source>
</evidence>
<protein>
    <submittedName>
        <fullName evidence="15">Nup170 protein</fullName>
    </submittedName>
</protein>